<evidence type="ECO:0000313" key="3">
    <source>
        <dbReference type="EMBL" id="OAX40313.1"/>
    </source>
</evidence>
<name>A0A1B7N641_9AGAM</name>
<accession>A0A1B7N641</accession>
<dbReference type="EMBL" id="KV448217">
    <property type="protein sequence ID" value="OAX40313.1"/>
    <property type="molecule type" value="Genomic_DNA"/>
</dbReference>
<feature type="domain" description="Nephrocystin 3-like N-terminal" evidence="2">
    <location>
        <begin position="50"/>
        <end position="203"/>
    </location>
</feature>
<dbReference type="SUPFAM" id="SSF52540">
    <property type="entry name" value="P-loop containing nucleoside triphosphate hydrolases"/>
    <property type="match status" value="1"/>
</dbReference>
<dbReference type="Proteomes" id="UP000092154">
    <property type="component" value="Unassembled WGS sequence"/>
</dbReference>
<protein>
    <recommendedName>
        <fullName evidence="2">Nephrocystin 3-like N-terminal domain-containing protein</fullName>
    </recommendedName>
</protein>
<evidence type="ECO:0000313" key="4">
    <source>
        <dbReference type="Proteomes" id="UP000092154"/>
    </source>
</evidence>
<reference evidence="3 4" key="1">
    <citation type="submission" date="2016-06" db="EMBL/GenBank/DDBJ databases">
        <title>Comparative genomics of the ectomycorrhizal sister species Rhizopogon vinicolor and Rhizopogon vesiculosus (Basidiomycota: Boletales) reveals a divergence of the mating type B locus.</title>
        <authorList>
            <consortium name="DOE Joint Genome Institute"/>
            <person name="Mujic A.B."/>
            <person name="Kuo A."/>
            <person name="Tritt A."/>
            <person name="Lipzen A."/>
            <person name="Chen C."/>
            <person name="Johnson J."/>
            <person name="Sharma A."/>
            <person name="Barry K."/>
            <person name="Grigoriev I.V."/>
            <person name="Spatafora J.W."/>
        </authorList>
    </citation>
    <scope>NUCLEOTIDE SEQUENCE [LARGE SCALE GENOMIC DNA]</scope>
    <source>
        <strain evidence="3 4">AM-OR11-026</strain>
    </source>
</reference>
<evidence type="ECO:0000256" key="1">
    <source>
        <dbReference type="ARBA" id="ARBA00022737"/>
    </source>
</evidence>
<dbReference type="Pfam" id="PF24883">
    <property type="entry name" value="NPHP3_N"/>
    <property type="match status" value="1"/>
</dbReference>
<dbReference type="InParanoid" id="A0A1B7N641"/>
<dbReference type="AlphaFoldDB" id="A0A1B7N641"/>
<evidence type="ECO:0000259" key="2">
    <source>
        <dbReference type="Pfam" id="PF24883"/>
    </source>
</evidence>
<gene>
    <name evidence="3" type="ORF">K503DRAFT_628866</name>
</gene>
<dbReference type="PANTHER" id="PTHR10039:SF17">
    <property type="entry name" value="FUNGAL STAND N-TERMINAL GOODBYE DOMAIN-CONTAINING PROTEIN-RELATED"/>
    <property type="match status" value="1"/>
</dbReference>
<dbReference type="PANTHER" id="PTHR10039">
    <property type="entry name" value="AMELOGENIN"/>
    <property type="match status" value="1"/>
</dbReference>
<dbReference type="InterPro" id="IPR056884">
    <property type="entry name" value="NPHP3-like_N"/>
</dbReference>
<dbReference type="Gene3D" id="3.40.50.300">
    <property type="entry name" value="P-loop containing nucleotide triphosphate hydrolases"/>
    <property type="match status" value="1"/>
</dbReference>
<dbReference type="STRING" id="1314800.A0A1B7N641"/>
<dbReference type="InterPro" id="IPR027417">
    <property type="entry name" value="P-loop_NTPase"/>
</dbReference>
<keyword evidence="4" id="KW-1185">Reference proteome</keyword>
<sequence length="534" mass="60691">MDPTYYSSGDGAWHSLCDVIDDSSIFDSGYRGLYSGCMENTRVALLDSIYQDLDQHERTDIWLNGLAGVGKTSIAFTVAEKMKAAKRLAATFFFSHKHPQGAAAVIPTIAYQLALVFPRIRDDIERAIETDRMLLSPTKSRRDQMRELIINPLGMLRFSQETPYAIIIDALDECFEAASLITLLIDALSGPDLPIIHLIFTSRPETQICAAMPKSAKEISLTTGDEDIIQDVSFYLRVSLTKIRTSRPKIFGQPPRPWPSDDQFAAFAVKAGGLFVYAAIATNFISAVDHHPEDRLDLLLREESTVSEDIDQLYRKIIASSGNPYLHCRMLASIIRLRRPLPLSKLQEFFHADRTSLVMMLESFSPVILNPPDGVGRVQIYHSSLRDFMKDPLRSKEYHVDDAHIDAHLACYCIDLLIRQEPRAYDPYQYACISWGDHLSMAYPSRKLRHLLALFAGGKLQHLVESARKHDMFYPLITCLHQARDTCFSLKWIRSPSDIVIAWRIVKASRKVQKAWEFHCRMLDLAHHACTRFQ</sequence>
<proteinExistence type="predicted"/>
<dbReference type="OrthoDB" id="3027122at2759"/>
<keyword evidence="1" id="KW-0677">Repeat</keyword>
<organism evidence="3 4">
    <name type="scientific">Rhizopogon vinicolor AM-OR11-026</name>
    <dbReference type="NCBI Taxonomy" id="1314800"/>
    <lineage>
        <taxon>Eukaryota</taxon>
        <taxon>Fungi</taxon>
        <taxon>Dikarya</taxon>
        <taxon>Basidiomycota</taxon>
        <taxon>Agaricomycotina</taxon>
        <taxon>Agaricomycetes</taxon>
        <taxon>Agaricomycetidae</taxon>
        <taxon>Boletales</taxon>
        <taxon>Suillineae</taxon>
        <taxon>Rhizopogonaceae</taxon>
        <taxon>Rhizopogon</taxon>
    </lineage>
</organism>